<dbReference type="InterPro" id="IPR036305">
    <property type="entry name" value="RGS_sf"/>
</dbReference>
<sequence length="543" mass="62916">MYYCTEPIPDCSDGDTIANVYTAFNKTIDDCWADQQKFTAGRIYLAVTVFNGIGIIATTIIFIYCSLFTSAAPSLQKRSVLGTTLGAIGHFIFSTCMFLSQSLNGFIGCHLLLWGLLIGYYTWMFAFCTRAYRLRFLFRLNRLKVKYLRMTTSERFACLNDKDYRWYIKKKDRITMSLMKPYILYALTIVIIVTVVAPLEITQACTIRVGAALSIAFYVSFITFVAPFILYYLKDNADAHGIRTELWIDSILGIPIFVIYIVFFTVLAPKVLVQAEFRHKLFTPANWIVIYTATAHILSVVIPVLSLLPIQNVYWIRLRNSVIKHCRLKKRTSNASALETSVCIPELSMDSLERCMSDPHIMQQLQDLAIRDFSSENLLFYEKYLELENKFKIEYFQLQNGPRQWKFTKKPPTNTDIEYKKNLIKYLSTPIPEKMFPAFIHLYETFIREDTSSQVNISYRARHSIDIAYQNLYLHYPELSPKKRETMLPTSPTTKNSIESKLPSHEDDTILTMGIFEVARIEVCWNVFNSVYPKLVEMYNVQQ</sequence>
<evidence type="ECO:0008006" key="4">
    <source>
        <dbReference type="Google" id="ProtNLM"/>
    </source>
</evidence>
<gene>
    <name evidence="2" type="ORF">INT47_011124</name>
</gene>
<dbReference type="Proteomes" id="UP000603453">
    <property type="component" value="Unassembled WGS sequence"/>
</dbReference>
<accession>A0A8H7RDI7</accession>
<feature type="transmembrane region" description="Helical" evidence="1">
    <location>
        <begin position="182"/>
        <end position="199"/>
    </location>
</feature>
<dbReference type="Gene3D" id="1.10.167.10">
    <property type="entry name" value="Regulator of G-protein Signalling 4, domain 2"/>
    <property type="match status" value="1"/>
</dbReference>
<keyword evidence="3" id="KW-1185">Reference proteome</keyword>
<feature type="transmembrane region" description="Helical" evidence="1">
    <location>
        <begin position="211"/>
        <end position="234"/>
    </location>
</feature>
<evidence type="ECO:0000313" key="2">
    <source>
        <dbReference type="EMBL" id="KAG2208984.1"/>
    </source>
</evidence>
<comment type="caution">
    <text evidence="2">The sequence shown here is derived from an EMBL/GenBank/DDBJ whole genome shotgun (WGS) entry which is preliminary data.</text>
</comment>
<keyword evidence="1" id="KW-0812">Transmembrane</keyword>
<feature type="transmembrane region" description="Helical" evidence="1">
    <location>
        <begin position="112"/>
        <end position="132"/>
    </location>
</feature>
<organism evidence="2 3">
    <name type="scientific">Mucor saturninus</name>
    <dbReference type="NCBI Taxonomy" id="64648"/>
    <lineage>
        <taxon>Eukaryota</taxon>
        <taxon>Fungi</taxon>
        <taxon>Fungi incertae sedis</taxon>
        <taxon>Mucoromycota</taxon>
        <taxon>Mucoromycotina</taxon>
        <taxon>Mucoromycetes</taxon>
        <taxon>Mucorales</taxon>
        <taxon>Mucorineae</taxon>
        <taxon>Mucoraceae</taxon>
        <taxon>Mucor</taxon>
    </lineage>
</organism>
<name>A0A8H7RDI7_9FUNG</name>
<feature type="transmembrane region" description="Helical" evidence="1">
    <location>
        <begin position="288"/>
        <end position="310"/>
    </location>
</feature>
<reference evidence="2" key="1">
    <citation type="submission" date="2020-12" db="EMBL/GenBank/DDBJ databases">
        <title>Metabolic potential, ecology and presence of endohyphal bacteria is reflected in genomic diversity of Mucoromycotina.</title>
        <authorList>
            <person name="Muszewska A."/>
            <person name="Okrasinska A."/>
            <person name="Steczkiewicz K."/>
            <person name="Drgas O."/>
            <person name="Orlowska M."/>
            <person name="Perlinska-Lenart U."/>
            <person name="Aleksandrzak-Piekarczyk T."/>
            <person name="Szatraj K."/>
            <person name="Zielenkiewicz U."/>
            <person name="Pilsyk S."/>
            <person name="Malc E."/>
            <person name="Mieczkowski P."/>
            <person name="Kruszewska J.S."/>
            <person name="Biernat P."/>
            <person name="Pawlowska J."/>
        </authorList>
    </citation>
    <scope>NUCLEOTIDE SEQUENCE</scope>
    <source>
        <strain evidence="2">WA0000017839</strain>
    </source>
</reference>
<dbReference type="OrthoDB" id="196547at2759"/>
<proteinExistence type="predicted"/>
<dbReference type="SUPFAM" id="SSF48097">
    <property type="entry name" value="Regulator of G-protein signaling, RGS"/>
    <property type="match status" value="1"/>
</dbReference>
<feature type="transmembrane region" description="Helical" evidence="1">
    <location>
        <begin position="43"/>
        <end position="68"/>
    </location>
</feature>
<dbReference type="InterPro" id="IPR044926">
    <property type="entry name" value="RGS_subdomain_2"/>
</dbReference>
<dbReference type="EMBL" id="JAEPRD010000017">
    <property type="protein sequence ID" value="KAG2208984.1"/>
    <property type="molecule type" value="Genomic_DNA"/>
</dbReference>
<evidence type="ECO:0000313" key="3">
    <source>
        <dbReference type="Proteomes" id="UP000603453"/>
    </source>
</evidence>
<dbReference type="AlphaFoldDB" id="A0A8H7RDI7"/>
<protein>
    <recommendedName>
        <fullName evidence="4">RGS domain-containing protein</fullName>
    </recommendedName>
</protein>
<feature type="transmembrane region" description="Helical" evidence="1">
    <location>
        <begin position="246"/>
        <end position="268"/>
    </location>
</feature>
<keyword evidence="1" id="KW-1133">Transmembrane helix</keyword>
<feature type="transmembrane region" description="Helical" evidence="1">
    <location>
        <begin position="80"/>
        <end position="100"/>
    </location>
</feature>
<keyword evidence="1" id="KW-0472">Membrane</keyword>
<evidence type="ECO:0000256" key="1">
    <source>
        <dbReference type="SAM" id="Phobius"/>
    </source>
</evidence>